<reference evidence="2" key="1">
    <citation type="submission" date="2021-01" db="EMBL/GenBank/DDBJ databases">
        <title>Genome public.</title>
        <authorList>
            <person name="Liu C."/>
            <person name="Sun Q."/>
        </authorList>
    </citation>
    <scope>NUCLEOTIDE SEQUENCE [LARGE SCALE GENOMIC DNA]</scope>
    <source>
        <strain evidence="2">YIM B02567</strain>
    </source>
</reference>
<dbReference type="EMBL" id="JAENHK010000001">
    <property type="protein sequence ID" value="MBK1894514.1"/>
    <property type="molecule type" value="Genomic_DNA"/>
</dbReference>
<proteinExistence type="predicted"/>
<evidence type="ECO:0000313" key="2">
    <source>
        <dbReference type="Proteomes" id="UP000628669"/>
    </source>
</evidence>
<sequence>MSKPIIAIDMGGTRIKIGIVHHDILLDSTAIDAHSGKGLRYRLPYIQEAIENLLKQQGLSLSDMGGLGIASPGIIDSHRKRVLCIDKKFGDAPDINLEEWCLQTFNLPFCIENDARSALVGESKYGNAKDHDNAVLMTLGTGIGSAAVIEGKLLRGKHFTAGILGGHSVINYKGSICNCGNKGCVETEASTWNLVNIGKSEGLPASSVIDYEMIFNLAEKGNATALEIRNQSLQAWSACAVNLIHAYDPEILVLTGGIMASSSFIIPYLQQHIETYAWTPWGKVNIIEGKFPGTAALLGIAHLINN</sequence>
<dbReference type="InterPro" id="IPR000600">
    <property type="entry name" value="ROK"/>
</dbReference>
<comment type="caution">
    <text evidence="1">The sequence shown here is derived from an EMBL/GenBank/DDBJ whole genome shotgun (WGS) entry which is preliminary data.</text>
</comment>
<dbReference type="InterPro" id="IPR043129">
    <property type="entry name" value="ATPase_NBD"/>
</dbReference>
<gene>
    <name evidence="1" type="ORF">JHL15_01950</name>
</gene>
<dbReference type="SUPFAM" id="SSF53067">
    <property type="entry name" value="Actin-like ATPase domain"/>
    <property type="match status" value="1"/>
</dbReference>
<name>A0ABS1FQH8_9FLAO</name>
<dbReference type="Proteomes" id="UP000628669">
    <property type="component" value="Unassembled WGS sequence"/>
</dbReference>
<evidence type="ECO:0000313" key="1">
    <source>
        <dbReference type="EMBL" id="MBK1894514.1"/>
    </source>
</evidence>
<dbReference type="PANTHER" id="PTHR18964">
    <property type="entry name" value="ROK (REPRESSOR, ORF, KINASE) FAMILY"/>
    <property type="match status" value="1"/>
</dbReference>
<keyword evidence="2" id="KW-1185">Reference proteome</keyword>
<accession>A0ABS1FQH8</accession>
<organism evidence="1 2">
    <name type="scientific">Chryseobacterium paridis</name>
    <dbReference type="NCBI Taxonomy" id="2800328"/>
    <lineage>
        <taxon>Bacteria</taxon>
        <taxon>Pseudomonadati</taxon>
        <taxon>Bacteroidota</taxon>
        <taxon>Flavobacteriia</taxon>
        <taxon>Flavobacteriales</taxon>
        <taxon>Weeksellaceae</taxon>
        <taxon>Chryseobacterium group</taxon>
        <taxon>Chryseobacterium</taxon>
    </lineage>
</organism>
<dbReference type="PANTHER" id="PTHR18964:SF165">
    <property type="entry name" value="BETA-GLUCOSIDE KINASE"/>
    <property type="match status" value="1"/>
</dbReference>
<protein>
    <submittedName>
        <fullName evidence="1">ROK family protein</fullName>
    </submittedName>
</protein>
<dbReference type="RefSeq" id="WP_200242153.1">
    <property type="nucleotide sequence ID" value="NZ_JAENHK010000001.1"/>
</dbReference>
<dbReference type="Pfam" id="PF00480">
    <property type="entry name" value="ROK"/>
    <property type="match status" value="1"/>
</dbReference>
<dbReference type="Gene3D" id="3.30.420.40">
    <property type="match status" value="2"/>
</dbReference>